<name>A0A543AZX9_9ACTN</name>
<sequence>MPPPSDDSSIEVDVVAIEDFQPTFNRLDARATTAHTKVGPASAQGLGQFSAAVQVIADHDRLRGQYMERLALLRQAVAIANQKTTLLINNYRKTEGNATGNMNVFMGPLANIIKEVRKD</sequence>
<protein>
    <recommendedName>
        <fullName evidence="3">Excreted virulence factor EspC (Type VII ESX diderm)</fullName>
    </recommendedName>
</protein>
<dbReference type="EMBL" id="VFOW01000001">
    <property type="protein sequence ID" value="TQL78145.1"/>
    <property type="molecule type" value="Genomic_DNA"/>
</dbReference>
<dbReference type="AlphaFoldDB" id="A0A543AZX9"/>
<accession>A0A543AZX9</accession>
<organism evidence="1 2">
    <name type="scientific">Stackebrandtia endophytica</name>
    <dbReference type="NCBI Taxonomy" id="1496996"/>
    <lineage>
        <taxon>Bacteria</taxon>
        <taxon>Bacillati</taxon>
        <taxon>Actinomycetota</taxon>
        <taxon>Actinomycetes</taxon>
        <taxon>Glycomycetales</taxon>
        <taxon>Glycomycetaceae</taxon>
        <taxon>Stackebrandtia</taxon>
    </lineage>
</organism>
<dbReference type="Proteomes" id="UP000317043">
    <property type="component" value="Unassembled WGS sequence"/>
</dbReference>
<evidence type="ECO:0000313" key="2">
    <source>
        <dbReference type="Proteomes" id="UP000317043"/>
    </source>
</evidence>
<dbReference type="InParanoid" id="A0A543AZX9"/>
<evidence type="ECO:0000313" key="1">
    <source>
        <dbReference type="EMBL" id="TQL78145.1"/>
    </source>
</evidence>
<proteinExistence type="predicted"/>
<evidence type="ECO:0008006" key="3">
    <source>
        <dbReference type="Google" id="ProtNLM"/>
    </source>
</evidence>
<reference evidence="1 2" key="1">
    <citation type="submission" date="2019-06" db="EMBL/GenBank/DDBJ databases">
        <title>Sequencing the genomes of 1000 actinobacteria strains.</title>
        <authorList>
            <person name="Klenk H.-P."/>
        </authorList>
    </citation>
    <scope>NUCLEOTIDE SEQUENCE [LARGE SCALE GENOMIC DNA]</scope>
    <source>
        <strain evidence="1 2">DSM 45928</strain>
    </source>
</reference>
<gene>
    <name evidence="1" type="ORF">FB566_3722</name>
</gene>
<keyword evidence="2" id="KW-1185">Reference proteome</keyword>
<comment type="caution">
    <text evidence="1">The sequence shown here is derived from an EMBL/GenBank/DDBJ whole genome shotgun (WGS) entry which is preliminary data.</text>
</comment>